<comment type="caution">
    <text evidence="2">The sequence shown here is derived from an EMBL/GenBank/DDBJ whole genome shotgun (WGS) entry which is preliminary data.</text>
</comment>
<evidence type="ECO:0000313" key="2">
    <source>
        <dbReference type="EMBL" id="MFD2458090.1"/>
    </source>
</evidence>
<dbReference type="InterPro" id="IPR036188">
    <property type="entry name" value="FAD/NAD-bd_sf"/>
</dbReference>
<dbReference type="Gene3D" id="3.30.9.10">
    <property type="entry name" value="D-Amino Acid Oxidase, subunit A, domain 2"/>
    <property type="match status" value="1"/>
</dbReference>
<dbReference type="PRINTS" id="PR00420">
    <property type="entry name" value="RNGMNOXGNASE"/>
</dbReference>
<dbReference type="InterPro" id="IPR002938">
    <property type="entry name" value="FAD-bd"/>
</dbReference>
<dbReference type="Gene3D" id="3.50.50.60">
    <property type="entry name" value="FAD/NAD(P)-binding domain"/>
    <property type="match status" value="1"/>
</dbReference>
<dbReference type="Pfam" id="PF01494">
    <property type="entry name" value="FAD_binding_3"/>
    <property type="match status" value="1"/>
</dbReference>
<keyword evidence="2" id="KW-0503">Monooxygenase</keyword>
<dbReference type="PANTHER" id="PTHR46865:SF2">
    <property type="entry name" value="MONOOXYGENASE"/>
    <property type="match status" value="1"/>
</dbReference>
<accession>A0ABW5GCQ5</accession>
<proteinExistence type="predicted"/>
<dbReference type="EMBL" id="JBHUKU010000003">
    <property type="protein sequence ID" value="MFD2458090.1"/>
    <property type="molecule type" value="Genomic_DNA"/>
</dbReference>
<protein>
    <submittedName>
        <fullName evidence="2">FAD-dependent monooxygenase</fullName>
    </submittedName>
</protein>
<organism evidence="2 3">
    <name type="scientific">Amycolatopsis samaneae</name>
    <dbReference type="NCBI Taxonomy" id="664691"/>
    <lineage>
        <taxon>Bacteria</taxon>
        <taxon>Bacillati</taxon>
        <taxon>Actinomycetota</taxon>
        <taxon>Actinomycetes</taxon>
        <taxon>Pseudonocardiales</taxon>
        <taxon>Pseudonocardiaceae</taxon>
        <taxon>Amycolatopsis</taxon>
    </lineage>
</organism>
<reference evidence="3" key="1">
    <citation type="journal article" date="2019" name="Int. J. Syst. Evol. Microbiol.">
        <title>The Global Catalogue of Microorganisms (GCM) 10K type strain sequencing project: providing services to taxonomists for standard genome sequencing and annotation.</title>
        <authorList>
            <consortium name="The Broad Institute Genomics Platform"/>
            <consortium name="The Broad Institute Genome Sequencing Center for Infectious Disease"/>
            <person name="Wu L."/>
            <person name="Ma J."/>
        </authorList>
    </citation>
    <scope>NUCLEOTIDE SEQUENCE [LARGE SCALE GENOMIC DNA]</scope>
    <source>
        <strain evidence="3">CGMCC 4.7643</strain>
    </source>
</reference>
<keyword evidence="2" id="KW-0560">Oxidoreductase</keyword>
<keyword evidence="3" id="KW-1185">Reference proteome</keyword>
<dbReference type="Proteomes" id="UP001597419">
    <property type="component" value="Unassembled WGS sequence"/>
</dbReference>
<name>A0ABW5GCQ5_9PSEU</name>
<evidence type="ECO:0000313" key="3">
    <source>
        <dbReference type="Proteomes" id="UP001597419"/>
    </source>
</evidence>
<dbReference type="PANTHER" id="PTHR46865">
    <property type="entry name" value="OXIDOREDUCTASE-RELATED"/>
    <property type="match status" value="1"/>
</dbReference>
<dbReference type="RefSeq" id="WP_345395550.1">
    <property type="nucleotide sequence ID" value="NZ_BAABHG010000007.1"/>
</dbReference>
<dbReference type="InterPro" id="IPR051704">
    <property type="entry name" value="FAD_aromatic-hydroxylase"/>
</dbReference>
<dbReference type="GO" id="GO:0004497">
    <property type="term" value="F:monooxygenase activity"/>
    <property type="evidence" value="ECO:0007669"/>
    <property type="project" value="UniProtKB-KW"/>
</dbReference>
<gene>
    <name evidence="2" type="ORF">ACFSYJ_05755</name>
</gene>
<dbReference type="SUPFAM" id="SSF51905">
    <property type="entry name" value="FAD/NAD(P)-binding domain"/>
    <property type="match status" value="1"/>
</dbReference>
<sequence length="399" mass="44442">MTTKNILISGAGAAGITLAYWLRHHGFRPTVVERAEAPRRGGHAIDIRGSALGVVERMGVADLLREKRTDMRGMSWYNARGRKLVDVTEHTLTGGLVGNEDIEILRDELTDILYATTEGVEYVFDDAITGLTQTPDGVDVTFAASAPRTFDLVVGADGIHSAVRRLAFGPEARYVHHLDTYLAVFTMPNYLNLDRWQSFHMSPGRLAGVYSARGNAETRAMLGFESPVLDYDHRDRAQQEKLVTDAFLGGGWETPRLLREMRSAPELYFDSMSQVRMDSWTAGRVTLVGDAGYGPSPLSGQGTSLALVGAYVLAGELRAARGDHQTAFARYTEIMRPFVAKNQELATANQRRQSRTRAGQWRQIQSMRALRYLPFREQIMRKAMRPLADSANSVRLKDY</sequence>
<feature type="domain" description="FAD-binding" evidence="1">
    <location>
        <begin position="6"/>
        <end position="341"/>
    </location>
</feature>
<evidence type="ECO:0000259" key="1">
    <source>
        <dbReference type="Pfam" id="PF01494"/>
    </source>
</evidence>